<reference evidence="2" key="1">
    <citation type="journal article" date="2023" name="Nat. Commun.">
        <title>Diploid and tetraploid genomes of Acorus and the evolution of monocots.</title>
        <authorList>
            <person name="Ma L."/>
            <person name="Liu K.W."/>
            <person name="Li Z."/>
            <person name="Hsiao Y.Y."/>
            <person name="Qi Y."/>
            <person name="Fu T."/>
            <person name="Tang G.D."/>
            <person name="Zhang D."/>
            <person name="Sun W.H."/>
            <person name="Liu D.K."/>
            <person name="Li Y."/>
            <person name="Chen G.Z."/>
            <person name="Liu X.D."/>
            <person name="Liao X.Y."/>
            <person name="Jiang Y.T."/>
            <person name="Yu X."/>
            <person name="Hao Y."/>
            <person name="Huang J."/>
            <person name="Zhao X.W."/>
            <person name="Ke S."/>
            <person name="Chen Y.Y."/>
            <person name="Wu W.L."/>
            <person name="Hsu J.L."/>
            <person name="Lin Y.F."/>
            <person name="Huang M.D."/>
            <person name="Li C.Y."/>
            <person name="Huang L."/>
            <person name="Wang Z.W."/>
            <person name="Zhao X."/>
            <person name="Zhong W.Y."/>
            <person name="Peng D.H."/>
            <person name="Ahmad S."/>
            <person name="Lan S."/>
            <person name="Zhang J.S."/>
            <person name="Tsai W.C."/>
            <person name="Van de Peer Y."/>
            <person name="Liu Z.J."/>
        </authorList>
    </citation>
    <scope>NUCLEOTIDE SEQUENCE</scope>
    <source>
        <strain evidence="2">SCP</strain>
    </source>
</reference>
<dbReference type="Proteomes" id="UP001179952">
    <property type="component" value="Unassembled WGS sequence"/>
</dbReference>
<reference evidence="2" key="2">
    <citation type="submission" date="2023-06" db="EMBL/GenBank/DDBJ databases">
        <authorList>
            <person name="Ma L."/>
            <person name="Liu K.-W."/>
            <person name="Li Z."/>
            <person name="Hsiao Y.-Y."/>
            <person name="Qi Y."/>
            <person name="Fu T."/>
            <person name="Tang G."/>
            <person name="Zhang D."/>
            <person name="Sun W.-H."/>
            <person name="Liu D.-K."/>
            <person name="Li Y."/>
            <person name="Chen G.-Z."/>
            <person name="Liu X.-D."/>
            <person name="Liao X.-Y."/>
            <person name="Jiang Y.-T."/>
            <person name="Yu X."/>
            <person name="Hao Y."/>
            <person name="Huang J."/>
            <person name="Zhao X.-W."/>
            <person name="Ke S."/>
            <person name="Chen Y.-Y."/>
            <person name="Wu W.-L."/>
            <person name="Hsu J.-L."/>
            <person name="Lin Y.-F."/>
            <person name="Huang M.-D."/>
            <person name="Li C.-Y."/>
            <person name="Huang L."/>
            <person name="Wang Z.-W."/>
            <person name="Zhao X."/>
            <person name="Zhong W.-Y."/>
            <person name="Peng D.-H."/>
            <person name="Ahmad S."/>
            <person name="Lan S."/>
            <person name="Zhang J.-S."/>
            <person name="Tsai W.-C."/>
            <person name="Van De Peer Y."/>
            <person name="Liu Z.-J."/>
        </authorList>
    </citation>
    <scope>NUCLEOTIDE SEQUENCE</scope>
    <source>
        <strain evidence="2">SCP</strain>
        <tissue evidence="2">Leaves</tissue>
    </source>
</reference>
<dbReference type="AlphaFoldDB" id="A0AAV9AH84"/>
<comment type="caution">
    <text evidence="2">The sequence shown here is derived from an EMBL/GenBank/DDBJ whole genome shotgun (WGS) entry which is preliminary data.</text>
</comment>
<keyword evidence="3" id="KW-1185">Reference proteome</keyword>
<feature type="chain" id="PRO_5043776416" evidence="1">
    <location>
        <begin position="20"/>
        <end position="142"/>
    </location>
</feature>
<dbReference type="EMBL" id="JAUJYN010000009">
    <property type="protein sequence ID" value="KAK1263509.1"/>
    <property type="molecule type" value="Genomic_DNA"/>
</dbReference>
<evidence type="ECO:0000256" key="1">
    <source>
        <dbReference type="SAM" id="SignalP"/>
    </source>
</evidence>
<gene>
    <name evidence="2" type="ORF">QJS04_geneDACA008454</name>
</gene>
<feature type="signal peptide" evidence="1">
    <location>
        <begin position="1"/>
        <end position="19"/>
    </location>
</feature>
<organism evidence="2 3">
    <name type="scientific">Acorus gramineus</name>
    <name type="common">Dwarf sweet flag</name>
    <dbReference type="NCBI Taxonomy" id="55184"/>
    <lineage>
        <taxon>Eukaryota</taxon>
        <taxon>Viridiplantae</taxon>
        <taxon>Streptophyta</taxon>
        <taxon>Embryophyta</taxon>
        <taxon>Tracheophyta</taxon>
        <taxon>Spermatophyta</taxon>
        <taxon>Magnoliopsida</taxon>
        <taxon>Liliopsida</taxon>
        <taxon>Acoraceae</taxon>
        <taxon>Acorus</taxon>
    </lineage>
</organism>
<dbReference type="PANTHER" id="PTHR45763">
    <property type="entry name" value="HYDROLASE, ALPHA/BETA FOLD FAMILY PROTEIN, EXPRESSED-RELATED"/>
    <property type="match status" value="1"/>
</dbReference>
<dbReference type="PANTHER" id="PTHR45763:SF51">
    <property type="entry name" value="ALPHA_BETA-HYDROLASES SUPERFAMILY PROTEIN"/>
    <property type="match status" value="1"/>
</dbReference>
<proteinExistence type="predicted"/>
<evidence type="ECO:0000313" key="3">
    <source>
        <dbReference type="Proteomes" id="UP001179952"/>
    </source>
</evidence>
<sequence length="142" mass="15683">MFRELALLLLVVLLGYVYQAIQPPPPNICGSPSGPKLTSPRVTLSDGRHLAYKETGTPREEANHKVVVVHAFDGGKESIIPVSPVLTEPDSQNSCSVSQSVILLNCVVGAVSLRNWWRSSRYTWCRSIELDMARVIPIRSDQ</sequence>
<name>A0AAV9AH84_ACOGR</name>
<evidence type="ECO:0000313" key="2">
    <source>
        <dbReference type="EMBL" id="KAK1263509.1"/>
    </source>
</evidence>
<protein>
    <submittedName>
        <fullName evidence="2">Uncharacterized protein</fullName>
    </submittedName>
</protein>
<keyword evidence="1" id="KW-0732">Signal</keyword>
<accession>A0AAV9AH84</accession>